<comment type="caution">
    <text evidence="2">The sequence shown here is derived from an EMBL/GenBank/DDBJ whole genome shotgun (WGS) entry which is preliminary data.</text>
</comment>
<dbReference type="InterPro" id="IPR051908">
    <property type="entry name" value="Ribosomal_N-acetyltransferase"/>
</dbReference>
<dbReference type="Proteomes" id="UP000614996">
    <property type="component" value="Unassembled WGS sequence"/>
</dbReference>
<evidence type="ECO:0000313" key="3">
    <source>
        <dbReference type="Proteomes" id="UP000614996"/>
    </source>
</evidence>
<proteinExistence type="predicted"/>
<dbReference type="PANTHER" id="PTHR43441">
    <property type="entry name" value="RIBOSOMAL-PROTEIN-SERINE ACETYLTRANSFERASE"/>
    <property type="match status" value="1"/>
</dbReference>
<protein>
    <recommendedName>
        <fullName evidence="1">N-acetyltransferase domain-containing protein</fullName>
    </recommendedName>
</protein>
<dbReference type="RefSeq" id="WP_207124697.1">
    <property type="nucleotide sequence ID" value="NZ_BOPO01000033.1"/>
</dbReference>
<dbReference type="SUPFAM" id="SSF55729">
    <property type="entry name" value="Acyl-CoA N-acyltransferases (Nat)"/>
    <property type="match status" value="1"/>
</dbReference>
<dbReference type="PANTHER" id="PTHR43441:SF6">
    <property type="entry name" value="N-ACETYLTRANSFERASE DOMAIN-CONTAINING PROTEIN"/>
    <property type="match status" value="1"/>
</dbReference>
<accession>A0A8J4AC09</accession>
<gene>
    <name evidence="2" type="ORF">NUM_21910</name>
</gene>
<dbReference type="AlphaFoldDB" id="A0A8J4AC09"/>
<dbReference type="GO" id="GO:0005737">
    <property type="term" value="C:cytoplasm"/>
    <property type="evidence" value="ECO:0007669"/>
    <property type="project" value="TreeGrafter"/>
</dbReference>
<feature type="domain" description="N-acetyltransferase" evidence="1">
    <location>
        <begin position="11"/>
        <end position="125"/>
    </location>
</feature>
<dbReference type="Pfam" id="PF13302">
    <property type="entry name" value="Acetyltransf_3"/>
    <property type="match status" value="1"/>
</dbReference>
<evidence type="ECO:0000313" key="2">
    <source>
        <dbReference type="EMBL" id="GIL26937.1"/>
    </source>
</evidence>
<organism evidence="2 3">
    <name type="scientific">Actinocatenispora comari</name>
    <dbReference type="NCBI Taxonomy" id="2807577"/>
    <lineage>
        <taxon>Bacteria</taxon>
        <taxon>Bacillati</taxon>
        <taxon>Actinomycetota</taxon>
        <taxon>Actinomycetes</taxon>
        <taxon>Micromonosporales</taxon>
        <taxon>Micromonosporaceae</taxon>
        <taxon>Actinocatenispora</taxon>
    </lineage>
</organism>
<evidence type="ECO:0000259" key="1">
    <source>
        <dbReference type="PROSITE" id="PS51186"/>
    </source>
</evidence>
<dbReference type="GO" id="GO:0008999">
    <property type="term" value="F:protein-N-terminal-alanine acetyltransferase activity"/>
    <property type="evidence" value="ECO:0007669"/>
    <property type="project" value="TreeGrafter"/>
</dbReference>
<keyword evidence="3" id="KW-1185">Reference proteome</keyword>
<dbReference type="EMBL" id="BOPO01000033">
    <property type="protein sequence ID" value="GIL26937.1"/>
    <property type="molecule type" value="Genomic_DNA"/>
</dbReference>
<dbReference type="PROSITE" id="PS51186">
    <property type="entry name" value="GNAT"/>
    <property type="match status" value="1"/>
</dbReference>
<sequence length="125" mass="13365">MAAAVVRTARLELRPLGREQAERILAGDRAGQHWSPGYPRQDDRDVARMAMRHDPSADPWFGPLQIVERETGLVVGALGCFGPPGADRTVELGYGVAPEVEGRGIATEALCALLDRVFGTGRSAG</sequence>
<reference evidence="3" key="1">
    <citation type="journal article" date="2021" name="Int. J. Syst. Evol. Microbiol.">
        <title>Actinocatenispora comari sp. nov., an endophytic actinomycete isolated from aerial parts of Comarum salesowianum.</title>
        <authorList>
            <person name="Oyunbileg N."/>
            <person name="Iizaka Y."/>
            <person name="Hamada M."/>
            <person name="Davaapurev B.O."/>
            <person name="Fukumoto A."/>
            <person name="Tsetseg B."/>
            <person name="Kato F."/>
            <person name="Tamura T."/>
            <person name="Batkhuu J."/>
            <person name="Anzai Y."/>
        </authorList>
    </citation>
    <scope>NUCLEOTIDE SEQUENCE [LARGE SCALE GENOMIC DNA]</scope>
    <source>
        <strain evidence="3">NUM-2625</strain>
    </source>
</reference>
<dbReference type="GO" id="GO:1990189">
    <property type="term" value="F:protein N-terminal-serine acetyltransferase activity"/>
    <property type="evidence" value="ECO:0007669"/>
    <property type="project" value="TreeGrafter"/>
</dbReference>
<dbReference type="Gene3D" id="3.40.630.30">
    <property type="match status" value="1"/>
</dbReference>
<name>A0A8J4AC09_9ACTN</name>
<dbReference type="InterPro" id="IPR000182">
    <property type="entry name" value="GNAT_dom"/>
</dbReference>
<dbReference type="InterPro" id="IPR016181">
    <property type="entry name" value="Acyl_CoA_acyltransferase"/>
</dbReference>